<feature type="transmembrane region" description="Helical" evidence="1">
    <location>
        <begin position="47"/>
        <end position="71"/>
    </location>
</feature>
<dbReference type="EMBL" id="JBHTIA010000008">
    <property type="protein sequence ID" value="MFD0765591.1"/>
    <property type="molecule type" value="Genomic_DNA"/>
</dbReference>
<keyword evidence="1" id="KW-0812">Transmembrane</keyword>
<proteinExistence type="predicted"/>
<comment type="caution">
    <text evidence="2">The sequence shown here is derived from an EMBL/GenBank/DDBJ whole genome shotgun (WGS) entry which is preliminary data.</text>
</comment>
<name>A0ABW2ZHB2_9SPHI</name>
<accession>A0ABW2ZHB2</accession>
<reference evidence="3" key="1">
    <citation type="journal article" date="2019" name="Int. J. Syst. Evol. Microbiol.">
        <title>The Global Catalogue of Microorganisms (GCM) 10K type strain sequencing project: providing services to taxonomists for standard genome sequencing and annotation.</title>
        <authorList>
            <consortium name="The Broad Institute Genomics Platform"/>
            <consortium name="The Broad Institute Genome Sequencing Center for Infectious Disease"/>
            <person name="Wu L."/>
            <person name="Ma J."/>
        </authorList>
    </citation>
    <scope>NUCLEOTIDE SEQUENCE [LARGE SCALE GENOMIC DNA]</scope>
    <source>
        <strain evidence="3">CCUG 60742</strain>
    </source>
</reference>
<sequence>MFTQTFQLIVVFTTATVIVLLGAYAVYCHNRASAFAHTGRLTDVQTWAMKSTLSWIATIVLILAAITPLIID</sequence>
<keyword evidence="1" id="KW-1133">Transmembrane helix</keyword>
<keyword evidence="3" id="KW-1185">Reference proteome</keyword>
<feature type="transmembrane region" description="Helical" evidence="1">
    <location>
        <begin position="6"/>
        <end position="27"/>
    </location>
</feature>
<gene>
    <name evidence="2" type="ORF">ACFQZI_12075</name>
</gene>
<protein>
    <submittedName>
        <fullName evidence="2">Uncharacterized protein</fullName>
    </submittedName>
</protein>
<dbReference type="RefSeq" id="WP_377142811.1">
    <property type="nucleotide sequence ID" value="NZ_JBHTIA010000008.1"/>
</dbReference>
<evidence type="ECO:0000256" key="1">
    <source>
        <dbReference type="SAM" id="Phobius"/>
    </source>
</evidence>
<evidence type="ECO:0000313" key="3">
    <source>
        <dbReference type="Proteomes" id="UP001597073"/>
    </source>
</evidence>
<keyword evidence="1" id="KW-0472">Membrane</keyword>
<evidence type="ECO:0000313" key="2">
    <source>
        <dbReference type="EMBL" id="MFD0765591.1"/>
    </source>
</evidence>
<dbReference type="Proteomes" id="UP001597073">
    <property type="component" value="Unassembled WGS sequence"/>
</dbReference>
<organism evidence="2 3">
    <name type="scientific">Mucilaginibacter lutimaris</name>
    <dbReference type="NCBI Taxonomy" id="931629"/>
    <lineage>
        <taxon>Bacteria</taxon>
        <taxon>Pseudomonadati</taxon>
        <taxon>Bacteroidota</taxon>
        <taxon>Sphingobacteriia</taxon>
        <taxon>Sphingobacteriales</taxon>
        <taxon>Sphingobacteriaceae</taxon>
        <taxon>Mucilaginibacter</taxon>
    </lineage>
</organism>